<dbReference type="GO" id="GO:0005929">
    <property type="term" value="C:cilium"/>
    <property type="evidence" value="ECO:0007669"/>
    <property type="project" value="TreeGrafter"/>
</dbReference>
<reference evidence="8" key="1">
    <citation type="journal article" date="2020" name="J Insects Food Feed">
        <title>The yellow mealworm (Tenebrio molitor) genome: a resource for the emerging insects as food and feed industry.</title>
        <authorList>
            <person name="Eriksson T."/>
            <person name="Andere A."/>
            <person name="Kelstrup H."/>
            <person name="Emery V."/>
            <person name="Picard C."/>
        </authorList>
    </citation>
    <scope>NUCLEOTIDE SEQUENCE</scope>
    <source>
        <strain evidence="8">Stoneville</strain>
        <tissue evidence="8">Whole head</tissue>
    </source>
</reference>
<dbReference type="InterPro" id="IPR015422">
    <property type="entry name" value="PyrdxlP-dep_Trfase_small"/>
</dbReference>
<organism evidence="8 9">
    <name type="scientific">Tenebrio molitor</name>
    <name type="common">Yellow mealworm beetle</name>
    <dbReference type="NCBI Taxonomy" id="7067"/>
    <lineage>
        <taxon>Eukaryota</taxon>
        <taxon>Metazoa</taxon>
        <taxon>Ecdysozoa</taxon>
        <taxon>Arthropoda</taxon>
        <taxon>Hexapoda</taxon>
        <taxon>Insecta</taxon>
        <taxon>Pterygota</taxon>
        <taxon>Neoptera</taxon>
        <taxon>Endopterygota</taxon>
        <taxon>Coleoptera</taxon>
        <taxon>Polyphaga</taxon>
        <taxon>Cucujiformia</taxon>
        <taxon>Tenebrionidae</taxon>
        <taxon>Tenebrio</taxon>
    </lineage>
</organism>
<comment type="cofactor">
    <cofactor evidence="1 5">
        <name>pyridoxal 5'-phosphate</name>
        <dbReference type="ChEBI" id="CHEBI:597326"/>
    </cofactor>
</comment>
<dbReference type="GO" id="GO:0019752">
    <property type="term" value="P:carboxylic acid metabolic process"/>
    <property type="evidence" value="ECO:0007669"/>
    <property type="project" value="InterPro"/>
</dbReference>
<dbReference type="FunFam" id="1.20.1340.10:FF:000001">
    <property type="entry name" value="Histidine decarboxylase"/>
    <property type="match status" value="1"/>
</dbReference>
<evidence type="ECO:0000256" key="5">
    <source>
        <dbReference type="PIRSR" id="PIRSR602129-50"/>
    </source>
</evidence>
<dbReference type="Gene3D" id="3.40.640.10">
    <property type="entry name" value="Type I PLP-dependent aspartate aminotransferase-like (Major domain)"/>
    <property type="match status" value="2"/>
</dbReference>
<dbReference type="PROSITE" id="PS00392">
    <property type="entry name" value="DDC_GAD_HDC_YDC"/>
    <property type="match status" value="1"/>
</dbReference>
<dbReference type="CDD" id="cd06450">
    <property type="entry name" value="DOPA_deC_like"/>
    <property type="match status" value="2"/>
</dbReference>
<keyword evidence="9" id="KW-1185">Reference proteome</keyword>
<feature type="modified residue" description="N6-(pyridoxal phosphate)lysine" evidence="5">
    <location>
        <position position="3048"/>
    </location>
</feature>
<dbReference type="GO" id="GO:0006520">
    <property type="term" value="P:amino acid metabolic process"/>
    <property type="evidence" value="ECO:0007669"/>
    <property type="project" value="InterPro"/>
</dbReference>
<dbReference type="PRINTS" id="PR00800">
    <property type="entry name" value="YHDCRBOXLASE"/>
</dbReference>
<dbReference type="Proteomes" id="UP000719412">
    <property type="component" value="Unassembled WGS sequence"/>
</dbReference>
<evidence type="ECO:0000256" key="1">
    <source>
        <dbReference type="ARBA" id="ARBA00001933"/>
    </source>
</evidence>
<feature type="compositionally biased region" description="Basic and acidic residues" evidence="6">
    <location>
        <begin position="1"/>
        <end position="13"/>
    </location>
</feature>
<evidence type="ECO:0000259" key="7">
    <source>
        <dbReference type="Pfam" id="PF24529"/>
    </source>
</evidence>
<dbReference type="InterPro" id="IPR015424">
    <property type="entry name" value="PyrdxlP-dep_Trfase"/>
</dbReference>
<keyword evidence="4" id="KW-0456">Lyase</keyword>
<dbReference type="SUPFAM" id="SSF53383">
    <property type="entry name" value="PLP-dependent transferases"/>
    <property type="match status" value="2"/>
</dbReference>
<dbReference type="InterPro" id="IPR013783">
    <property type="entry name" value="Ig-like_fold"/>
</dbReference>
<evidence type="ECO:0000256" key="6">
    <source>
        <dbReference type="SAM" id="MobiDB-lite"/>
    </source>
</evidence>
<gene>
    <name evidence="8" type="ORF">GEV33_011250</name>
</gene>
<evidence type="ECO:0000256" key="3">
    <source>
        <dbReference type="ARBA" id="ARBA00022898"/>
    </source>
</evidence>
<evidence type="ECO:0000256" key="2">
    <source>
        <dbReference type="ARBA" id="ARBA00009533"/>
    </source>
</evidence>
<dbReference type="InterPro" id="IPR021115">
    <property type="entry name" value="Pyridoxal-P_BS"/>
</dbReference>
<dbReference type="Pfam" id="PF24529">
    <property type="entry name" value="CFAP47"/>
    <property type="match status" value="1"/>
</dbReference>
<feature type="domain" description="Cilia- and flagella-associated protein 47" evidence="7">
    <location>
        <begin position="1525"/>
        <end position="1632"/>
    </location>
</feature>
<feature type="region of interest" description="Disordered" evidence="6">
    <location>
        <begin position="1"/>
        <end position="25"/>
    </location>
</feature>
<sequence>MGGNSHSEREGAKRSPQPEPNSGPRQMTFFVFVVGIVPNWPSPSGRRAATRLINHAASSTPASTRGTPPGGNDGVGELATPIKRQFVSFHKMEPAGTFENASETTSVVSSPLTLDSLEVDYPDKLVIDDVRITPSYMIFENAYEGKHYRQNMVIQNCGKHLAFIRLGEPNSRTFEFRSFDQGLYLSPGMKIVRNVNYTYRSALGVLRGFAPIYVNKNETIYYFIVTLSTAVLSLEPQELDFGRIDAVNHATTRTFYIKNSGYKGTQFAIDLGRNPLEMIVQPMKGQVPAKTRVPVTVEIVGAEEGSFMEEIWVKTQPPQRVVVSGVFISPKLLVRKFINSLDFTLIDFESTYYGSNSTQPLLLKNFSSSHSMFCVMADIQGKTMTLEDARKIDDNYMNFIIKPIDGRMAALKGAIIQITFAPVKTRQREKNYAACFLKVIRMDCRDVGKGDFEATPNAACQMAGERLTSGSPSRDNFLMADENGGSYESLLYTDEAGPDHFSFEHAIGVCLHGEKEQASVILRPDIFTLSELTLTKNYTRELLVGNESFTLPIRVKYNKVPCIDIFPPEFSLGPEEQKEILVVVRTFKLGKIVKKICFDLLSFDTPNDYHVIRKVGSASLKFEFEVTDVVQNKRLGQCLLCQDLPEKLTPEFPYRLDPLEVEKKLKHNEYYLAYIRTLKKIETARVDELQDYDLTNPNLLLRRTAGCQNPSRALKDEVSLTPFIPLAPLLLHNIKITPKSIKLRKVAAYTSITESFQIENLNSFPIRVRLQASKSCIVFDNDSRHVINSNENKKIPFVFSTCSIGRYYVNINVLINDSTLYEVTAVARVVPKTLKLETSTIEFTESDGHYKFFNLINGLNAYTSFDWDVPPGCFKIYPLEGGIKSECFIICMVTYTPDPSQPNVTECVLTSESGQKRVVQVSYKKRNHAVVFDDYDIDVGVIPLNVPVRRKITLKNLKNFKVIYNIPNGIPVPGITIQPRQGVLDGLDSQVFIITIYINAVVEFSTHIVFMIDEDEQIEIGLKGVVDYPTFSIKPDILYFRKISPYSFDTLAFKIKNISKCESYITFPEDFPEFTITESEDNHYPHHGKCVLRPEQSKILFLHFHPNYVSTYSLYLPYRINDILGPIFINSSQSLTPNFFLQDNTIIYEHAEGVTVAKKVPRMMPIVRLNCCAIDKILEFSGLNINFVYFGEGHYNNSTSQDFEITNTSGETASVCIRIDDLESPFSLYPKDEDVDVEFYDVSYKIVLEGGEKIVFQADFLPMDMGIYTVKLPIFLRHYYNDKIFNYLTLSGTYKTPTITPSTERVDFEPVPLRVSNEIHLTLHMENHFEECEVVNDCDLNGLFPIFEKGRHPETGDSLLAVTLTYESLRSHGFNTKLIFHCTCGSRCEVTVTGVTENCLLTTHAFSHNLVTGIGLNEEVLSRLSGAGDDRSTTSLVRQRFFDLLLNTNTTCYPLFPSKEDDSDYAEYMRSLQKTLENWVFTQGFYMKSYHRIPEGFSDFCKAGEARKKMRFGGHKKPKTAELPILQLMLNIAGRKMRDQLVGKVPTTENELDWLIYICKANSNILRYLREFTVYLPHVTAKLLLNYDQYILYEKIKRPKSTPLDEETFNQLSTQCWMDLIIQIIKTFFLFRTVPVAPTEEARETSLTRIRHRQSFSAMSRLSTEDEGEHIMDLGVYGDHEKELIAWLQMCYDEEKVALWEDSPKPDDKELTYLDIDLRDGLIFGAATAHYCPYVKQAIKDMYTTPQNAEELLHNACTLVKVWKELKFSYEISPLVFEKCSMIEMLLLATYLYDILPSCLPKEEVTIQAPLTQTGSVTIELENLGQYPIYYQVVFFGNQNELFSVASNTVKVEPEGKKTVKVRYHAKCVLTTITNLLFSGETPEHRYGRSLALTLVGVADVSYACMEIPLAVDLYKPCEVVFNTESPFKMQADYNLYFGYQPVSKEQNVLFPWEEVKRIKTIKEFIFHDDLCHFDEEGKSTTKVTVCCLQTGPRNMWFYFTNPEVGDWGVQVTLKGKVTEENFEYVEVVIPENYENLVCRCKRKPSVTKNCPLIINAQIPMKNNLLWDARKAMVLHYVQGAELKFWSKRICNDHAALVSVNFSFLFAVTPTGTRILTLILNSETHPMKETIVETVKYKVVLETPSPFVTLKTVTFDDITSEDFYDLPIHPVKDLLQVGKCILRLVSEDETEKRFYKLCFKSAKTSPDGGSSNVTVPVREKMNGIAWCERKVFSKRKVKREGHPIKDPLLDSLSPVSTHQLIPPSALPIDGYASALRESVGEKVEMDSRQFREFAKAAVDYVADYVDGVEDRPVMADVDPGYLEDLIPQEPPQEGESWQQVLQDVDRIVMPGITHWVSPHFHAFFPTASSFPAIVGEMLSAGLGCVGLSWVASPAYTELEVAMMNWLGKLLNLPEEFLNCSEGPGGGVIQGSASETTFVALLAAKEKTVRDVRELHPELSEAEIKGKLVAYSSNQSNSSVEKAGLLGSMPMRLLPSDEKGQLRGDTLEAAIREDKEKGLIPCYVVANLGTTPTCAFDKLEELGPVCQRENVWLHIDAAYAGTAFVCPEYRYLMKGVEYADSFNFNPHKWMLVNFDCSAMWVKDAKHLVEAFNVERIYLKDQHKGLAPEYRHWQISLGRRFRALKLWFVLRIYGVEGIQKHVRGQIALARHFEELARADPRFEVCSSSMGLVCFRLKGDDNSTVKLLERIQQRKKIYVIAGHFQDSHVIRFAICSRLTEKRHVEYAWNEFRSQANEIAGINKIETKGDIALASIEITNSRCTEVVDNEKKPGYLQCLLPAEAPSIGEPWQSILQDLDKIIIPGLTHWHSPNFHAYYPTANSFPGIVGELLLSGLGVISTDWLSSPASVELELKMMDWLAKILNLPAIFLNSSEGPGGGIIQNAASDSTLVALLAAKKRTSRKYLIPEGKLVAYTSEQSNSSVEKAGLLASVPMRLLPTDPKGRLCGPTLLRAIRDDIQTGHTPCCVVCTLGTTGTCAFDRMDEIGPICRQFDVWLHVDAAYAGSAFACPEYRHLMKGVEFADSFNVNPHKWMLVNSDCSAMWFKDTEEVKRMFEEEGSSEVSNVQFWQIPSVRRFRALKLWFVLRIYGVRGIQDHIRKQVGLAGYFERLIRSDDRFEVCTASMGLVCFKLKGPDDLTRTLIDRVTRRRNIFIMPYYYQNRLVIRFVICSRLTEEADVLYAWREIQTQADEQGGVEYGNTTKKNQLAISGIADVSTAQI</sequence>
<feature type="region of interest" description="Disordered" evidence="6">
    <location>
        <begin position="56"/>
        <end position="75"/>
    </location>
</feature>
<proteinExistence type="inferred from homology"/>
<evidence type="ECO:0000313" key="9">
    <source>
        <dbReference type="Proteomes" id="UP000719412"/>
    </source>
</evidence>
<keyword evidence="3 5" id="KW-0663">Pyridoxal phosphate</keyword>
<dbReference type="InterPro" id="IPR010977">
    <property type="entry name" value="Aromatic_deC"/>
</dbReference>
<dbReference type="PANTHER" id="PTHR45912">
    <property type="entry name" value="CILIA- AND FLAGELLA-ASSOCIATED PROTEIN 47"/>
    <property type="match status" value="1"/>
</dbReference>
<dbReference type="Gene3D" id="2.60.40.10">
    <property type="entry name" value="Immunoglobulins"/>
    <property type="match status" value="2"/>
</dbReference>
<evidence type="ECO:0000256" key="4">
    <source>
        <dbReference type="ARBA" id="ARBA00023239"/>
    </source>
</evidence>
<dbReference type="GO" id="GO:0060271">
    <property type="term" value="P:cilium assembly"/>
    <property type="evidence" value="ECO:0007669"/>
    <property type="project" value="TreeGrafter"/>
</dbReference>
<dbReference type="GO" id="GO:0016831">
    <property type="term" value="F:carboxy-lyase activity"/>
    <property type="evidence" value="ECO:0007669"/>
    <property type="project" value="InterPro"/>
</dbReference>
<comment type="caution">
    <text evidence="8">The sequence shown here is derived from an EMBL/GenBank/DDBJ whole genome shotgun (WGS) entry which is preliminary data.</text>
</comment>
<dbReference type="InterPro" id="IPR056343">
    <property type="entry name" value="CFAP47_dom"/>
</dbReference>
<dbReference type="EMBL" id="JABDTM020026727">
    <property type="protein sequence ID" value="KAH0811539.1"/>
    <property type="molecule type" value="Genomic_DNA"/>
</dbReference>
<comment type="similarity">
    <text evidence="2">Belongs to the group II decarboxylase family.</text>
</comment>
<dbReference type="Pfam" id="PF00282">
    <property type="entry name" value="Pyridoxal_deC"/>
    <property type="match status" value="2"/>
</dbReference>
<dbReference type="GO" id="GO:0030170">
    <property type="term" value="F:pyridoxal phosphate binding"/>
    <property type="evidence" value="ECO:0007669"/>
    <property type="project" value="InterPro"/>
</dbReference>
<protein>
    <recommendedName>
        <fullName evidence="7">Cilia- and flagella-associated protein 47 domain-containing protein</fullName>
    </recommendedName>
</protein>
<dbReference type="InterPro" id="IPR002129">
    <property type="entry name" value="PyrdxlP-dep_de-COase"/>
</dbReference>
<dbReference type="Gene3D" id="1.20.1340.10">
    <property type="entry name" value="dopa decarboxylase, N-terminal domain"/>
    <property type="match status" value="2"/>
</dbReference>
<name>A0A8J6L596_TENMO</name>
<reference evidence="8" key="2">
    <citation type="submission" date="2021-08" db="EMBL/GenBank/DDBJ databases">
        <authorList>
            <person name="Eriksson T."/>
        </authorList>
    </citation>
    <scope>NUCLEOTIDE SEQUENCE</scope>
    <source>
        <strain evidence="8">Stoneville</strain>
        <tissue evidence="8">Whole head</tissue>
    </source>
</reference>
<dbReference type="Gene3D" id="3.90.1150.10">
    <property type="entry name" value="Aspartate Aminotransferase, domain 1"/>
    <property type="match status" value="2"/>
</dbReference>
<dbReference type="InterPro" id="IPR015421">
    <property type="entry name" value="PyrdxlP-dep_Trfase_major"/>
</dbReference>
<dbReference type="PANTHER" id="PTHR45912:SF3">
    <property type="entry name" value="CILIA- AND FLAGELLA-ASSOCIATED PROTEIN 47"/>
    <property type="match status" value="1"/>
</dbReference>
<accession>A0A8J6L596</accession>
<feature type="compositionally biased region" description="Polar residues" evidence="6">
    <location>
        <begin position="56"/>
        <end position="66"/>
    </location>
</feature>
<evidence type="ECO:0000313" key="8">
    <source>
        <dbReference type="EMBL" id="KAH0811539.1"/>
    </source>
</evidence>
<dbReference type="FunFam" id="3.40.640.10:FF:000025">
    <property type="entry name" value="Histidine decarboxylase"/>
    <property type="match status" value="1"/>
</dbReference>